<evidence type="ECO:0008006" key="4">
    <source>
        <dbReference type="Google" id="ProtNLM"/>
    </source>
</evidence>
<keyword evidence="1" id="KW-1133">Transmembrane helix</keyword>
<keyword evidence="1" id="KW-0812">Transmembrane</keyword>
<sequence>MGAAVMAVLLVIYLVFAVNYAIQLIGTGVPIAVTMGVALLVLPLIGAGFIAAELVFGIRAERLARRLEAEDALPTEQLPTRSSGRVERDAADELFPVYQAAVEAAPEDWRAWFRLALAYDASGDRRRARWATRQAIRLERATPGSPRG</sequence>
<evidence type="ECO:0000313" key="3">
    <source>
        <dbReference type="Proteomes" id="UP000322159"/>
    </source>
</evidence>
<accession>A0A5C1YAF3</accession>
<dbReference type="InterPro" id="IPR011990">
    <property type="entry name" value="TPR-like_helical_dom_sf"/>
</dbReference>
<name>A0A5C1YAF3_9MICO</name>
<dbReference type="EMBL" id="CP043504">
    <property type="protein sequence ID" value="QEO10826.1"/>
    <property type="molecule type" value="Genomic_DNA"/>
</dbReference>
<reference evidence="2 3" key="1">
    <citation type="submission" date="2019-09" db="EMBL/GenBank/DDBJ databases">
        <title>Genome sequencing of strain KACC 19322.</title>
        <authorList>
            <person name="Heo J."/>
            <person name="Kim S.-J."/>
            <person name="Kim J.-S."/>
            <person name="Hong S.-B."/>
            <person name="Kwon S.-W."/>
        </authorList>
    </citation>
    <scope>NUCLEOTIDE SEQUENCE [LARGE SCALE GENOMIC DNA]</scope>
    <source>
        <strain evidence="2 3">KACC 19322</strain>
    </source>
</reference>
<organism evidence="2 3">
    <name type="scientific">Protaetiibacter larvae</name>
    <dbReference type="NCBI Taxonomy" id="2592654"/>
    <lineage>
        <taxon>Bacteria</taxon>
        <taxon>Bacillati</taxon>
        <taxon>Actinomycetota</taxon>
        <taxon>Actinomycetes</taxon>
        <taxon>Micrococcales</taxon>
        <taxon>Microbacteriaceae</taxon>
        <taxon>Protaetiibacter</taxon>
    </lineage>
</organism>
<protein>
    <recommendedName>
        <fullName evidence="4">Tetratricopeptide repeat protein</fullName>
    </recommendedName>
</protein>
<keyword evidence="3" id="KW-1185">Reference proteome</keyword>
<evidence type="ECO:0000256" key="1">
    <source>
        <dbReference type="SAM" id="Phobius"/>
    </source>
</evidence>
<dbReference type="KEGG" id="lyk:FLP23_07420"/>
<dbReference type="SUPFAM" id="SSF48452">
    <property type="entry name" value="TPR-like"/>
    <property type="match status" value="1"/>
</dbReference>
<gene>
    <name evidence="2" type="ORF">FLP23_07420</name>
</gene>
<dbReference type="Proteomes" id="UP000322159">
    <property type="component" value="Chromosome"/>
</dbReference>
<feature type="transmembrane region" description="Helical" evidence="1">
    <location>
        <begin position="31"/>
        <end position="56"/>
    </location>
</feature>
<dbReference type="Gene3D" id="1.25.40.10">
    <property type="entry name" value="Tetratricopeptide repeat domain"/>
    <property type="match status" value="1"/>
</dbReference>
<proteinExistence type="predicted"/>
<keyword evidence="1" id="KW-0472">Membrane</keyword>
<dbReference type="AlphaFoldDB" id="A0A5C1YAF3"/>
<evidence type="ECO:0000313" key="2">
    <source>
        <dbReference type="EMBL" id="QEO10826.1"/>
    </source>
</evidence>
<dbReference type="OrthoDB" id="4485518at2"/>